<dbReference type="InterPro" id="IPR050398">
    <property type="entry name" value="HssS/ArlS-like"/>
</dbReference>
<dbReference type="InterPro" id="IPR003594">
    <property type="entry name" value="HATPase_dom"/>
</dbReference>
<evidence type="ECO:0000313" key="17">
    <source>
        <dbReference type="EMBL" id="CUO08626.1"/>
    </source>
</evidence>
<dbReference type="SUPFAM" id="SSF158472">
    <property type="entry name" value="HAMP domain-like"/>
    <property type="match status" value="1"/>
</dbReference>
<dbReference type="Proteomes" id="UP000283497">
    <property type="component" value="Unassembled WGS sequence"/>
</dbReference>
<feature type="transmembrane region" description="Helical" evidence="14">
    <location>
        <begin position="88"/>
        <end position="110"/>
    </location>
</feature>
<dbReference type="InterPro" id="IPR036097">
    <property type="entry name" value="HisK_dim/P_sf"/>
</dbReference>
<dbReference type="SMART" id="SM00388">
    <property type="entry name" value="HisKA"/>
    <property type="match status" value="1"/>
</dbReference>
<organism evidence="17 20">
    <name type="scientific">Anaerobutyricum hallii</name>
    <dbReference type="NCBI Taxonomy" id="39488"/>
    <lineage>
        <taxon>Bacteria</taxon>
        <taxon>Bacillati</taxon>
        <taxon>Bacillota</taxon>
        <taxon>Clostridia</taxon>
        <taxon>Lachnospirales</taxon>
        <taxon>Lachnospiraceae</taxon>
        <taxon>Anaerobutyricum</taxon>
    </lineage>
</organism>
<keyword evidence="7 14" id="KW-0812">Transmembrane</keyword>
<feature type="domain" description="Histidine kinase" evidence="15">
    <location>
        <begin position="179"/>
        <end position="393"/>
    </location>
</feature>
<evidence type="ECO:0000256" key="10">
    <source>
        <dbReference type="ARBA" id="ARBA00022840"/>
    </source>
</evidence>
<dbReference type="InterPro" id="IPR008358">
    <property type="entry name" value="Sig_transdc_His_kin/Pase_MprB"/>
</dbReference>
<keyword evidence="8" id="KW-0547">Nucleotide-binding</keyword>
<keyword evidence="22" id="KW-1185">Reference proteome</keyword>
<dbReference type="Pfam" id="PF00672">
    <property type="entry name" value="HAMP"/>
    <property type="match status" value="1"/>
</dbReference>
<dbReference type="PRINTS" id="PR01780">
    <property type="entry name" value="LANTIREGPROT"/>
</dbReference>
<dbReference type="CDD" id="cd06225">
    <property type="entry name" value="HAMP"/>
    <property type="match status" value="1"/>
</dbReference>
<dbReference type="Pfam" id="PF02518">
    <property type="entry name" value="HATPase_c"/>
    <property type="match status" value="1"/>
</dbReference>
<evidence type="ECO:0000313" key="21">
    <source>
        <dbReference type="Proteomes" id="UP000283497"/>
    </source>
</evidence>
<dbReference type="Proteomes" id="UP000095679">
    <property type="component" value="Unassembled WGS sequence"/>
</dbReference>
<dbReference type="EMBL" id="QRNJ01000003">
    <property type="protein sequence ID" value="RHK41759.1"/>
    <property type="molecule type" value="Genomic_DNA"/>
</dbReference>
<evidence type="ECO:0000256" key="2">
    <source>
        <dbReference type="ARBA" id="ARBA00004651"/>
    </source>
</evidence>
<evidence type="ECO:0000313" key="20">
    <source>
        <dbReference type="Proteomes" id="UP000095679"/>
    </source>
</evidence>
<feature type="domain" description="HAMP" evidence="16">
    <location>
        <begin position="112"/>
        <end position="164"/>
    </location>
</feature>
<evidence type="ECO:0000256" key="9">
    <source>
        <dbReference type="ARBA" id="ARBA00022777"/>
    </source>
</evidence>
<accession>A0A174CAC1</accession>
<comment type="subcellular location">
    <subcellularLocation>
        <location evidence="2">Cell membrane</location>
        <topology evidence="2">Multi-pass membrane protein</topology>
    </subcellularLocation>
</comment>
<dbReference type="AlphaFoldDB" id="A0A174CAC1"/>
<evidence type="ECO:0000256" key="8">
    <source>
        <dbReference type="ARBA" id="ARBA00022741"/>
    </source>
</evidence>
<keyword evidence="10" id="KW-0067">ATP-binding</keyword>
<evidence type="ECO:0000256" key="1">
    <source>
        <dbReference type="ARBA" id="ARBA00000085"/>
    </source>
</evidence>
<evidence type="ECO:0000256" key="14">
    <source>
        <dbReference type="SAM" id="Phobius"/>
    </source>
</evidence>
<dbReference type="Pfam" id="PF00512">
    <property type="entry name" value="HisKA"/>
    <property type="match status" value="1"/>
</dbReference>
<evidence type="ECO:0000313" key="22">
    <source>
        <dbReference type="Proteomes" id="UP000284621"/>
    </source>
</evidence>
<evidence type="ECO:0000259" key="15">
    <source>
        <dbReference type="PROSITE" id="PS50109"/>
    </source>
</evidence>
<dbReference type="InterPro" id="IPR005467">
    <property type="entry name" value="His_kinase_dom"/>
</dbReference>
<dbReference type="PROSITE" id="PS50109">
    <property type="entry name" value="HIS_KIN"/>
    <property type="match status" value="1"/>
</dbReference>
<dbReference type="InterPro" id="IPR036890">
    <property type="entry name" value="HATPase_C_sf"/>
</dbReference>
<dbReference type="EMBL" id="CYZL01000008">
    <property type="protein sequence ID" value="CUO08626.1"/>
    <property type="molecule type" value="Genomic_DNA"/>
</dbReference>
<dbReference type="InterPro" id="IPR003660">
    <property type="entry name" value="HAMP_dom"/>
</dbReference>
<evidence type="ECO:0000256" key="12">
    <source>
        <dbReference type="ARBA" id="ARBA00023012"/>
    </source>
</evidence>
<protein>
    <recommendedName>
        <fullName evidence="3">histidine kinase</fullName>
        <ecNumber evidence="3">2.7.13.3</ecNumber>
    </recommendedName>
</protein>
<dbReference type="GeneID" id="92865796"/>
<keyword evidence="9 17" id="KW-0418">Kinase</keyword>
<dbReference type="Gene3D" id="3.30.565.10">
    <property type="entry name" value="Histidine kinase-like ATPase, C-terminal domain"/>
    <property type="match status" value="1"/>
</dbReference>
<dbReference type="PANTHER" id="PTHR45528:SF1">
    <property type="entry name" value="SENSOR HISTIDINE KINASE CPXA"/>
    <property type="match status" value="1"/>
</dbReference>
<keyword evidence="6 17" id="KW-0808">Transferase</keyword>
<evidence type="ECO:0000313" key="19">
    <source>
        <dbReference type="EMBL" id="RHK41759.1"/>
    </source>
</evidence>
<dbReference type="SMART" id="SM00304">
    <property type="entry name" value="HAMP"/>
    <property type="match status" value="1"/>
</dbReference>
<dbReference type="Gene3D" id="1.10.287.130">
    <property type="match status" value="1"/>
</dbReference>
<dbReference type="GO" id="GO:0005524">
    <property type="term" value="F:ATP binding"/>
    <property type="evidence" value="ECO:0007669"/>
    <property type="project" value="UniProtKB-KW"/>
</dbReference>
<evidence type="ECO:0000256" key="4">
    <source>
        <dbReference type="ARBA" id="ARBA00022475"/>
    </source>
</evidence>
<dbReference type="EMBL" id="QSID01000016">
    <property type="protein sequence ID" value="RHC61706.1"/>
    <property type="molecule type" value="Genomic_DNA"/>
</dbReference>
<gene>
    <name evidence="17" type="primary">mprB</name>
    <name evidence="19" type="ORF">DW068_01370</name>
    <name evidence="18" type="ORF">DW833_12495</name>
    <name evidence="17" type="ORF">ERS852450_01127</name>
</gene>
<keyword evidence="4" id="KW-1003">Cell membrane</keyword>
<dbReference type="GO" id="GO:0000155">
    <property type="term" value="F:phosphorelay sensor kinase activity"/>
    <property type="evidence" value="ECO:0007669"/>
    <property type="project" value="InterPro"/>
</dbReference>
<feature type="transmembrane region" description="Helical" evidence="14">
    <location>
        <begin position="12"/>
        <end position="36"/>
    </location>
</feature>
<evidence type="ECO:0000256" key="7">
    <source>
        <dbReference type="ARBA" id="ARBA00022692"/>
    </source>
</evidence>
<evidence type="ECO:0000256" key="11">
    <source>
        <dbReference type="ARBA" id="ARBA00022989"/>
    </source>
</evidence>
<dbReference type="InterPro" id="IPR003661">
    <property type="entry name" value="HisK_dim/P_dom"/>
</dbReference>
<dbReference type="SMART" id="SM00387">
    <property type="entry name" value="HATPase_c"/>
    <property type="match status" value="1"/>
</dbReference>
<proteinExistence type="predicted"/>
<dbReference type="Gene3D" id="6.10.340.10">
    <property type="match status" value="1"/>
</dbReference>
<name>A0A174CAC1_9FIRM</name>
<evidence type="ECO:0000256" key="13">
    <source>
        <dbReference type="ARBA" id="ARBA00023136"/>
    </source>
</evidence>
<comment type="catalytic activity">
    <reaction evidence="1">
        <text>ATP + protein L-histidine = ADP + protein N-phospho-L-histidine.</text>
        <dbReference type="EC" id="2.7.13.3"/>
    </reaction>
</comment>
<dbReference type="SUPFAM" id="SSF55874">
    <property type="entry name" value="ATPase domain of HSP90 chaperone/DNA topoisomerase II/histidine kinase"/>
    <property type="match status" value="1"/>
</dbReference>
<evidence type="ECO:0000256" key="3">
    <source>
        <dbReference type="ARBA" id="ARBA00012438"/>
    </source>
</evidence>
<dbReference type="PROSITE" id="PS50885">
    <property type="entry name" value="HAMP"/>
    <property type="match status" value="1"/>
</dbReference>
<evidence type="ECO:0000313" key="18">
    <source>
        <dbReference type="EMBL" id="RHC61706.1"/>
    </source>
</evidence>
<keyword evidence="13 14" id="KW-0472">Membrane</keyword>
<keyword evidence="11 14" id="KW-1133">Transmembrane helix</keyword>
<reference evidence="17 20" key="1">
    <citation type="submission" date="2015-09" db="EMBL/GenBank/DDBJ databases">
        <authorList>
            <consortium name="Pathogen Informatics"/>
        </authorList>
    </citation>
    <scope>NUCLEOTIDE SEQUENCE [LARGE SCALE GENOMIC DNA]</scope>
    <source>
        <strain evidence="17 20">2789STDY5834835</strain>
    </source>
</reference>
<dbReference type="GO" id="GO:0005886">
    <property type="term" value="C:plasma membrane"/>
    <property type="evidence" value="ECO:0007669"/>
    <property type="project" value="UniProtKB-SubCell"/>
</dbReference>
<evidence type="ECO:0000256" key="5">
    <source>
        <dbReference type="ARBA" id="ARBA00022553"/>
    </source>
</evidence>
<keyword evidence="5" id="KW-0597">Phosphoprotein</keyword>
<dbReference type="EC" id="2.7.13.3" evidence="3"/>
<evidence type="ECO:0000259" key="16">
    <source>
        <dbReference type="PROSITE" id="PS50885"/>
    </source>
</evidence>
<evidence type="ECO:0000256" key="6">
    <source>
        <dbReference type="ARBA" id="ARBA00022679"/>
    </source>
</evidence>
<dbReference type="SUPFAM" id="SSF47384">
    <property type="entry name" value="Homodimeric domain of signal transducing histidine kinase"/>
    <property type="match status" value="1"/>
</dbReference>
<keyword evidence="12" id="KW-0902">Two-component regulatory system</keyword>
<sequence length="393" mass="46023">MDKIRNLSLRKTIVLYMIVSLIVSFYLSALIMRMAATIQDDIWWKYVDQEKYFEMAEGEGRKYLTDVPRPNSYEMKKFDYHVSEICDFLQTFTVLIVSVVGNIIAVFLFYKHKLKNPIEELELASQQVGRNNLDFHITYENKDEMGRLCREFERMKEQLAENNHQLWKMIEEEKALRTAIAHDIRSPLSVLEGYQEMLSEYLPKKEINMEQALDMVNESKKQIERMDIFVETMRKMSSLDARELVAEKITSKQLETDIRAEMNVFEKKFGKQYDLECSETAEKFSGDKEVILEVIENLLSNAFRYAKTKVEMEVLLTYSELQIRVKDDGVGFTVDKQKATELFYQQNVKDSLKHSGMGMYISRLYCEKHGGQLLIENEKQSGAVITAVFHRIA</sequence>
<dbReference type="RefSeq" id="WP_005334857.1">
    <property type="nucleotide sequence ID" value="NZ_CABJFJ010000016.1"/>
</dbReference>
<dbReference type="Proteomes" id="UP000284621">
    <property type="component" value="Unassembled WGS sequence"/>
</dbReference>
<dbReference type="PANTHER" id="PTHR45528">
    <property type="entry name" value="SENSOR HISTIDINE KINASE CPXA"/>
    <property type="match status" value="1"/>
</dbReference>
<reference evidence="21 22" key="2">
    <citation type="submission" date="2018-08" db="EMBL/GenBank/DDBJ databases">
        <title>A genome reference for cultivated species of the human gut microbiota.</title>
        <authorList>
            <person name="Zou Y."/>
            <person name="Xue W."/>
            <person name="Luo G."/>
        </authorList>
    </citation>
    <scope>NUCLEOTIDE SEQUENCE [LARGE SCALE GENOMIC DNA]</scope>
    <source>
        <strain evidence="19 21">AF45-14BH</strain>
        <strain evidence="18 22">AM34-3LB</strain>
    </source>
</reference>
<dbReference type="CDD" id="cd00082">
    <property type="entry name" value="HisKA"/>
    <property type="match status" value="1"/>
</dbReference>